<dbReference type="AlphaFoldDB" id="A0A7W4PDN9"/>
<keyword evidence="3" id="KW-1185">Reference proteome</keyword>
<accession>A0A7W4PDN9</accession>
<comment type="caution">
    <text evidence="2">The sequence shown here is derived from an EMBL/GenBank/DDBJ whole genome shotgun (WGS) entry which is preliminary data.</text>
</comment>
<evidence type="ECO:0008006" key="4">
    <source>
        <dbReference type="Google" id="ProtNLM"/>
    </source>
</evidence>
<gene>
    <name evidence="2" type="ORF">HLH34_10840</name>
</gene>
<keyword evidence="1" id="KW-0472">Membrane</keyword>
<dbReference type="EMBL" id="JABEQF010000006">
    <property type="protein sequence ID" value="MBB2190452.1"/>
    <property type="molecule type" value="Genomic_DNA"/>
</dbReference>
<protein>
    <recommendedName>
        <fullName evidence="4">Mercuric transport protein MerT</fullName>
    </recommendedName>
</protein>
<evidence type="ECO:0000313" key="3">
    <source>
        <dbReference type="Proteomes" id="UP000555756"/>
    </source>
</evidence>
<keyword evidence="1" id="KW-1133">Transmembrane helix</keyword>
<evidence type="ECO:0000313" key="2">
    <source>
        <dbReference type="EMBL" id="MBB2190452.1"/>
    </source>
</evidence>
<name>A0A7W4PDN9_9PROT</name>
<feature type="transmembrane region" description="Helical" evidence="1">
    <location>
        <begin position="82"/>
        <end position="102"/>
    </location>
</feature>
<proteinExistence type="predicted"/>
<organism evidence="2 3">
    <name type="scientific">Gluconacetobacter azotocaptans</name>
    <dbReference type="NCBI Taxonomy" id="142834"/>
    <lineage>
        <taxon>Bacteria</taxon>
        <taxon>Pseudomonadati</taxon>
        <taxon>Pseudomonadota</taxon>
        <taxon>Alphaproteobacteria</taxon>
        <taxon>Acetobacterales</taxon>
        <taxon>Acetobacteraceae</taxon>
        <taxon>Gluconacetobacter</taxon>
    </lineage>
</organism>
<dbReference type="PROSITE" id="PS51257">
    <property type="entry name" value="PROKAR_LIPOPROTEIN"/>
    <property type="match status" value="1"/>
</dbReference>
<reference evidence="2 3" key="1">
    <citation type="submission" date="2020-04" db="EMBL/GenBank/DDBJ databases">
        <title>Description of novel Gluconacetobacter.</title>
        <authorList>
            <person name="Sombolestani A."/>
        </authorList>
    </citation>
    <scope>NUCLEOTIDE SEQUENCE [LARGE SCALE GENOMIC DNA]</scope>
    <source>
        <strain evidence="2 3">LMG 21311</strain>
    </source>
</reference>
<keyword evidence="1" id="KW-0812">Transmembrane</keyword>
<evidence type="ECO:0000256" key="1">
    <source>
        <dbReference type="SAM" id="Phobius"/>
    </source>
</evidence>
<sequence>MHASGNRAAGTVAVTASTAALACGVCCVLPFALPAVMLGAVGGMLSWFAQAYRWLTPLSVLAVTAGWLWIARQSYATRRIPARLTLALMGFATLMMVLALMWPHIEPRVIGLLRGAPRS</sequence>
<dbReference type="Proteomes" id="UP000555756">
    <property type="component" value="Unassembled WGS sequence"/>
</dbReference>
<feature type="transmembrane region" description="Helical" evidence="1">
    <location>
        <begin position="51"/>
        <end position="70"/>
    </location>
</feature>
<feature type="transmembrane region" description="Helical" evidence="1">
    <location>
        <begin position="12"/>
        <end position="45"/>
    </location>
</feature>